<dbReference type="PANTHER" id="PTHR34473">
    <property type="entry name" value="UPF0699 TRANSMEMBRANE PROTEIN YDBS"/>
    <property type="match status" value="1"/>
</dbReference>
<gene>
    <name evidence="4" type="ORF">EAH86_04095</name>
</gene>
<dbReference type="PIRSF" id="PIRSF026631">
    <property type="entry name" value="UCP026631"/>
    <property type="match status" value="1"/>
</dbReference>
<dbReference type="Proteomes" id="UP000317722">
    <property type="component" value="Unassembled WGS sequence"/>
</dbReference>
<evidence type="ECO:0000256" key="2">
    <source>
        <dbReference type="SAM" id="Phobius"/>
    </source>
</evidence>
<evidence type="ECO:0000256" key="1">
    <source>
        <dbReference type="SAM" id="MobiDB-lite"/>
    </source>
</evidence>
<evidence type="ECO:0000313" key="5">
    <source>
        <dbReference type="Proteomes" id="UP000317722"/>
    </source>
</evidence>
<proteinExistence type="predicted"/>
<comment type="caution">
    <text evidence="4">The sequence shown here is derived from an EMBL/GenBank/DDBJ whole genome shotgun (WGS) entry which is preliminary data.</text>
</comment>
<dbReference type="Pfam" id="PF03703">
    <property type="entry name" value="bPH_2"/>
    <property type="match status" value="3"/>
</dbReference>
<reference evidence="4 5" key="1">
    <citation type="journal article" date="2019" name="Environ. Microbiol.">
        <title>Species interactions and distinct microbial communities in high Arctic permafrost affected cryosols are associated with the CH4 and CO2 gas fluxes.</title>
        <authorList>
            <person name="Altshuler I."/>
            <person name="Hamel J."/>
            <person name="Turney S."/>
            <person name="Magnuson E."/>
            <person name="Levesque R."/>
            <person name="Greer C."/>
            <person name="Whyte L.G."/>
        </authorList>
    </citation>
    <scope>NUCLEOTIDE SEQUENCE [LARGE SCALE GENOMIC DNA]</scope>
    <source>
        <strain evidence="4 5">S9.3A</strain>
    </source>
</reference>
<organism evidence="4 5">
    <name type="scientific">Pedococcus bigeumensis</name>
    <dbReference type="NCBI Taxonomy" id="433644"/>
    <lineage>
        <taxon>Bacteria</taxon>
        <taxon>Bacillati</taxon>
        <taxon>Actinomycetota</taxon>
        <taxon>Actinomycetes</taxon>
        <taxon>Micrococcales</taxon>
        <taxon>Intrasporangiaceae</taxon>
        <taxon>Pedococcus</taxon>
    </lineage>
</organism>
<keyword evidence="2" id="KW-1133">Transmembrane helix</keyword>
<feature type="transmembrane region" description="Helical" evidence="2">
    <location>
        <begin position="236"/>
        <end position="260"/>
    </location>
</feature>
<dbReference type="OrthoDB" id="3190163at2"/>
<dbReference type="InterPro" id="IPR005182">
    <property type="entry name" value="YdbS-like_PH"/>
</dbReference>
<name>A0A502D490_9MICO</name>
<dbReference type="EMBL" id="RCZM01000001">
    <property type="protein sequence ID" value="TPG19642.1"/>
    <property type="molecule type" value="Genomic_DNA"/>
</dbReference>
<dbReference type="InterPro" id="IPR014529">
    <property type="entry name" value="UCP026631"/>
</dbReference>
<feature type="domain" description="YdbS-like PH" evidence="3">
    <location>
        <begin position="293"/>
        <end position="367"/>
    </location>
</feature>
<accession>A0A502D490</accession>
<keyword evidence="2" id="KW-0472">Membrane</keyword>
<evidence type="ECO:0000259" key="3">
    <source>
        <dbReference type="Pfam" id="PF03703"/>
    </source>
</evidence>
<dbReference type="PANTHER" id="PTHR34473:SF2">
    <property type="entry name" value="UPF0699 TRANSMEMBRANE PROTEIN YDBT"/>
    <property type="match status" value="1"/>
</dbReference>
<evidence type="ECO:0000313" key="4">
    <source>
        <dbReference type="EMBL" id="TPG19642.1"/>
    </source>
</evidence>
<protein>
    <recommendedName>
        <fullName evidence="3">YdbS-like PH domain-containing protein</fullName>
    </recommendedName>
</protein>
<keyword evidence="2" id="KW-0812">Transmembrane</keyword>
<sequence length="496" mass="53352">MSTAEPTPTPATEPTPTTPPTPQPEWRHLHPLSPLLKGGIAFVAVLAYIVSQQADSFFGAQRDDPTNGHLGWAAVGVLVVLLGIIAGAWVSWRFSRFRVGDALIELRTGVLFRQHRQVRFDRIQAVDLGRPLLARLTGLSEVVVQSAGGKDSHLKLSFLTDAQAQQVREQLMALAGRSDEVAANPAAATSHHASAAGGSEWGGAQLTDEDYADLPAPPPVGQPILAIPNLRILQSILYSGPGLVIALAIPALVVSIALGVPEMVAWLGPMTVAVGSSHLKRLTQECNFELLHQGDRLRIRHGLTDLRTTTVPLHRIQAVEVSQSLPWRLTGWWRIQVNVAGAGAGGDDVTQTVLMPVGNREEALRVLTLVHPGIPRGAALAALEGDGPAEGFVTTSTRARSLDPLSWRRQGYAVLPEGLLTRRGGWYRAAQFVPHARIQSLKVEQGPVQRRRGVATVRLMSTVGPVSPVVAHLDEPEAVRLLAEQVVRSSQARQRA</sequence>
<keyword evidence="5" id="KW-1185">Reference proteome</keyword>
<feature type="transmembrane region" description="Helical" evidence="2">
    <location>
        <begin position="70"/>
        <end position="90"/>
    </location>
</feature>
<feature type="domain" description="YdbS-like PH" evidence="3">
    <location>
        <begin position="92"/>
        <end position="171"/>
    </location>
</feature>
<feature type="transmembrane region" description="Helical" evidence="2">
    <location>
        <begin position="32"/>
        <end position="50"/>
    </location>
</feature>
<feature type="region of interest" description="Disordered" evidence="1">
    <location>
        <begin position="1"/>
        <end position="27"/>
    </location>
</feature>
<feature type="compositionally biased region" description="Pro residues" evidence="1">
    <location>
        <begin position="7"/>
        <end position="23"/>
    </location>
</feature>
<feature type="domain" description="YdbS-like PH" evidence="3">
    <location>
        <begin position="407"/>
        <end position="482"/>
    </location>
</feature>
<dbReference type="RefSeq" id="WP_140737292.1">
    <property type="nucleotide sequence ID" value="NZ_RCZM01000001.1"/>
</dbReference>
<dbReference type="AlphaFoldDB" id="A0A502D490"/>